<keyword evidence="5 8" id="KW-0479">Metal-binding</keyword>
<dbReference type="EMBL" id="AP024233">
    <property type="protein sequence ID" value="BCO10187.1"/>
    <property type="molecule type" value="Genomic_DNA"/>
</dbReference>
<evidence type="ECO:0000256" key="4">
    <source>
        <dbReference type="ARBA" id="ARBA00022691"/>
    </source>
</evidence>
<dbReference type="GO" id="GO:0005840">
    <property type="term" value="C:ribosome"/>
    <property type="evidence" value="ECO:0007669"/>
    <property type="project" value="UniProtKB-KW"/>
</dbReference>
<organism evidence="12 13">
    <name type="scientific">Desulfolithobacter dissulfuricans</name>
    <dbReference type="NCBI Taxonomy" id="2795293"/>
    <lineage>
        <taxon>Bacteria</taxon>
        <taxon>Pseudomonadati</taxon>
        <taxon>Thermodesulfobacteriota</taxon>
        <taxon>Desulfobulbia</taxon>
        <taxon>Desulfobulbales</taxon>
        <taxon>Desulfobulbaceae</taxon>
        <taxon>Desulfolithobacter</taxon>
    </lineage>
</organism>
<dbReference type="Pfam" id="PF04055">
    <property type="entry name" value="Radical_SAM"/>
    <property type="match status" value="1"/>
</dbReference>
<feature type="binding site" evidence="8">
    <location>
        <position position="11"/>
    </location>
    <ligand>
        <name>[4Fe-4S] cluster</name>
        <dbReference type="ChEBI" id="CHEBI:49883"/>
        <label>1</label>
    </ligand>
</feature>
<dbReference type="PROSITE" id="PS50926">
    <property type="entry name" value="TRAM"/>
    <property type="match status" value="1"/>
</dbReference>
<feature type="binding site" evidence="8">
    <location>
        <position position="81"/>
    </location>
    <ligand>
        <name>[4Fe-4S] cluster</name>
        <dbReference type="ChEBI" id="CHEBI:49883"/>
        <label>1</label>
    </ligand>
</feature>
<dbReference type="SUPFAM" id="SSF102114">
    <property type="entry name" value="Radical SAM enzymes"/>
    <property type="match status" value="1"/>
</dbReference>
<dbReference type="InterPro" id="IPR020612">
    <property type="entry name" value="Methylthiotransferase_CS"/>
</dbReference>
<dbReference type="InterPro" id="IPR002792">
    <property type="entry name" value="TRAM_dom"/>
</dbReference>
<feature type="domain" description="TRAM" evidence="9">
    <location>
        <begin position="377"/>
        <end position="445"/>
    </location>
</feature>
<dbReference type="InterPro" id="IPR006638">
    <property type="entry name" value="Elp3/MiaA/NifB-like_rSAM"/>
</dbReference>
<comment type="cofactor">
    <cofactor evidence="8">
        <name>[4Fe-4S] cluster</name>
        <dbReference type="ChEBI" id="CHEBI:49883"/>
    </cofactor>
    <text evidence="8">Binds 2 [4Fe-4S] clusters. One cluster is coordinated with 3 cysteines and an exchangeable S-adenosyl-L-methionine.</text>
</comment>
<sequence>MKTMHLVSLGCPKNLVDSEVMLGLLEKEGFSVVEDPARAELLLVNTCGFIRPAVEEAVDEILELARYRKEDPEKRLVVTGCLVQRYGEELERELPEVDLFVGTDGFQRIGELVSGLFKGQRERGMQLQSPPKYLMDARVERRLSTPAFRAWLKITEGCDNRCTYCMIPSIRGGLRSRSIEDLVEEAVRLEAGGVRELTLIAQDLTAYGNDLSGGQNLEALLGELLARTTIPWLRLLYLYPSTISRSLLELMADAPRIVPYLDVPFQHVSDRILRAMNRHHSREDLETLIDNIRTIVPECAIRTTLLVGFPGETEEDVEQMVECLTRWQLDHVGVFQYQDEEGSAAYLLPDKVEDEVKEERYNRVMSVQAEISARRQLQYVGRTEPVLLEGVSRESDLLLEGRTRFQAPDIDGCVYITDGMAEPGSIVSVRITEAHTYDLVGIIVDGDQR</sequence>
<dbReference type="PROSITE" id="PS51918">
    <property type="entry name" value="RADICAL_SAM"/>
    <property type="match status" value="1"/>
</dbReference>
<keyword evidence="6 8" id="KW-0408">Iron</keyword>
<dbReference type="SFLD" id="SFLDG01061">
    <property type="entry name" value="methylthiotransferase"/>
    <property type="match status" value="1"/>
</dbReference>
<dbReference type="Proteomes" id="UP001063350">
    <property type="component" value="Chromosome"/>
</dbReference>
<keyword evidence="3 8" id="KW-0808">Transferase</keyword>
<dbReference type="PANTHER" id="PTHR43837:SF1">
    <property type="entry name" value="RIBOSOMAL PROTEIN US12 METHYLTHIOTRANSFERASE RIMO"/>
    <property type="match status" value="1"/>
</dbReference>
<keyword evidence="2 8" id="KW-0963">Cytoplasm</keyword>
<dbReference type="PROSITE" id="PS01278">
    <property type="entry name" value="MTTASE_RADICAL"/>
    <property type="match status" value="1"/>
</dbReference>
<dbReference type="PANTHER" id="PTHR43837">
    <property type="entry name" value="RIBOSOMAL PROTEIN S12 METHYLTHIOTRANSFERASE RIMO"/>
    <property type="match status" value="1"/>
</dbReference>
<dbReference type="FunFam" id="3.80.30.20:FF:000001">
    <property type="entry name" value="tRNA-2-methylthio-N(6)-dimethylallyladenosine synthase 2"/>
    <property type="match status" value="1"/>
</dbReference>
<comment type="function">
    <text evidence="8">Catalyzes the methylthiolation of an aspartic acid residue of ribosomal protein uS12.</text>
</comment>
<evidence type="ECO:0000256" key="2">
    <source>
        <dbReference type="ARBA" id="ARBA00022490"/>
    </source>
</evidence>
<evidence type="ECO:0000313" key="12">
    <source>
        <dbReference type="EMBL" id="BCO10187.1"/>
    </source>
</evidence>
<dbReference type="GO" id="GO:0006400">
    <property type="term" value="P:tRNA modification"/>
    <property type="evidence" value="ECO:0007669"/>
    <property type="project" value="InterPro"/>
</dbReference>
<evidence type="ECO:0000259" key="11">
    <source>
        <dbReference type="PROSITE" id="PS51918"/>
    </source>
</evidence>
<proteinExistence type="inferred from homology"/>
<gene>
    <name evidence="8 12" type="primary">rimO</name>
    <name evidence="12" type="ORF">GF1_25630</name>
</gene>
<keyword evidence="13" id="KW-1185">Reference proteome</keyword>
<dbReference type="GO" id="GO:0035599">
    <property type="term" value="F:aspartic acid methylthiotransferase activity"/>
    <property type="evidence" value="ECO:0007669"/>
    <property type="project" value="TreeGrafter"/>
</dbReference>
<evidence type="ECO:0000256" key="8">
    <source>
        <dbReference type="HAMAP-Rule" id="MF_01865"/>
    </source>
</evidence>
<dbReference type="GO" id="GO:0005829">
    <property type="term" value="C:cytosol"/>
    <property type="evidence" value="ECO:0007669"/>
    <property type="project" value="TreeGrafter"/>
</dbReference>
<dbReference type="InterPro" id="IPR038135">
    <property type="entry name" value="Methylthiotransferase_N_sf"/>
</dbReference>
<feature type="domain" description="MTTase N-terminal" evidence="10">
    <location>
        <begin position="2"/>
        <end position="118"/>
    </location>
</feature>
<evidence type="ECO:0000256" key="5">
    <source>
        <dbReference type="ARBA" id="ARBA00022723"/>
    </source>
</evidence>
<dbReference type="NCBIfam" id="TIGR01125">
    <property type="entry name" value="30S ribosomal protein S12 methylthiotransferase RimO"/>
    <property type="match status" value="1"/>
</dbReference>
<dbReference type="GO" id="GO:0051539">
    <property type="term" value="F:4 iron, 4 sulfur cluster binding"/>
    <property type="evidence" value="ECO:0007669"/>
    <property type="project" value="UniProtKB-UniRule"/>
</dbReference>
<dbReference type="Pfam" id="PF00919">
    <property type="entry name" value="UPF0004"/>
    <property type="match status" value="1"/>
</dbReference>
<dbReference type="Gene3D" id="3.40.50.12160">
    <property type="entry name" value="Methylthiotransferase, N-terminal domain"/>
    <property type="match status" value="1"/>
</dbReference>
<feature type="binding site" evidence="8">
    <location>
        <position position="47"/>
    </location>
    <ligand>
        <name>[4Fe-4S] cluster</name>
        <dbReference type="ChEBI" id="CHEBI:49883"/>
        <label>1</label>
    </ligand>
</feature>
<evidence type="ECO:0000256" key="1">
    <source>
        <dbReference type="ARBA" id="ARBA00022485"/>
    </source>
</evidence>
<evidence type="ECO:0000259" key="9">
    <source>
        <dbReference type="PROSITE" id="PS50926"/>
    </source>
</evidence>
<dbReference type="InterPro" id="IPR023404">
    <property type="entry name" value="rSAM_horseshoe"/>
</dbReference>
<protein>
    <recommendedName>
        <fullName evidence="8">Ribosomal protein uS12 methylthiotransferase RimO</fullName>
        <shortName evidence="8">uS12 MTTase</shortName>
        <shortName evidence="8">uS12 methylthiotransferase</shortName>
        <ecNumber evidence="8">2.8.4.4</ecNumber>
    </recommendedName>
    <alternativeName>
        <fullName evidence="8">Ribosomal protein uS12 (aspartate-C(3))-methylthiotransferase</fullName>
    </alternativeName>
    <alternativeName>
        <fullName evidence="8">Ribosome maturation factor RimO</fullName>
    </alternativeName>
</protein>
<comment type="similarity">
    <text evidence="8">Belongs to the methylthiotransferase family. RimO subfamily.</text>
</comment>
<dbReference type="Pfam" id="PF18693">
    <property type="entry name" value="TRAM_2"/>
    <property type="match status" value="1"/>
</dbReference>
<evidence type="ECO:0000256" key="6">
    <source>
        <dbReference type="ARBA" id="ARBA00023004"/>
    </source>
</evidence>
<evidence type="ECO:0000313" key="13">
    <source>
        <dbReference type="Proteomes" id="UP001063350"/>
    </source>
</evidence>
<dbReference type="SFLD" id="SFLDF00274">
    <property type="entry name" value="ribosomal_protein_S12_methylth"/>
    <property type="match status" value="1"/>
</dbReference>
<keyword evidence="1 8" id="KW-0004">4Fe-4S</keyword>
<reference evidence="12" key="1">
    <citation type="submission" date="2020-12" db="EMBL/GenBank/DDBJ databases">
        <title>Desulfobium dissulfuricans gen. nov., sp. nov., a novel mesophilic, sulfate-reducing bacterium isolated from a deep-sea hydrothermal vent.</title>
        <authorList>
            <person name="Hashimoto Y."/>
            <person name="Tame A."/>
            <person name="Sawayama S."/>
            <person name="Miyazaki J."/>
            <person name="Takai K."/>
            <person name="Nakagawa S."/>
        </authorList>
    </citation>
    <scope>NUCLEOTIDE SEQUENCE</scope>
    <source>
        <strain evidence="12">GF1</strain>
    </source>
</reference>
<dbReference type="SFLD" id="SFLDG01082">
    <property type="entry name" value="B12-binding_domain_containing"/>
    <property type="match status" value="1"/>
</dbReference>
<evidence type="ECO:0000259" key="10">
    <source>
        <dbReference type="PROSITE" id="PS51449"/>
    </source>
</evidence>
<dbReference type="KEGG" id="ddu:GF1_25630"/>
<dbReference type="AlphaFoldDB" id="A0A915U3Y2"/>
<feature type="domain" description="Radical SAM core" evidence="11">
    <location>
        <begin position="144"/>
        <end position="374"/>
    </location>
</feature>
<dbReference type="RefSeq" id="WP_267926921.1">
    <property type="nucleotide sequence ID" value="NZ_AP024233.1"/>
</dbReference>
<keyword evidence="7 8" id="KW-0411">Iron-sulfur</keyword>
<dbReference type="InterPro" id="IPR007197">
    <property type="entry name" value="rSAM"/>
</dbReference>
<dbReference type="GO" id="GO:0103039">
    <property type="term" value="F:protein methylthiotransferase activity"/>
    <property type="evidence" value="ECO:0007669"/>
    <property type="project" value="UniProtKB-EC"/>
</dbReference>
<dbReference type="Gene3D" id="3.80.30.20">
    <property type="entry name" value="tm_1862 like domain"/>
    <property type="match status" value="1"/>
</dbReference>
<accession>A0A915U3Y2</accession>
<dbReference type="SFLD" id="SFLDS00029">
    <property type="entry name" value="Radical_SAM"/>
    <property type="match status" value="1"/>
</dbReference>
<dbReference type="InterPro" id="IPR005839">
    <property type="entry name" value="Methylthiotransferase"/>
</dbReference>
<keyword evidence="12" id="KW-0687">Ribonucleoprotein</keyword>
<dbReference type="SMART" id="SM00729">
    <property type="entry name" value="Elp3"/>
    <property type="match status" value="1"/>
</dbReference>
<dbReference type="InterPro" id="IPR013848">
    <property type="entry name" value="Methylthiotransferase_N"/>
</dbReference>
<dbReference type="InterPro" id="IPR058240">
    <property type="entry name" value="rSAM_sf"/>
</dbReference>
<name>A0A915U3Y2_9BACT</name>
<dbReference type="EC" id="2.8.4.4" evidence="8"/>
<dbReference type="PROSITE" id="PS51449">
    <property type="entry name" value="MTTASE_N"/>
    <property type="match status" value="1"/>
</dbReference>
<feature type="binding site" evidence="8">
    <location>
        <position position="158"/>
    </location>
    <ligand>
        <name>[4Fe-4S] cluster</name>
        <dbReference type="ChEBI" id="CHEBI:49883"/>
        <label>2</label>
        <note>4Fe-4S-S-AdoMet</note>
    </ligand>
</feature>
<feature type="binding site" evidence="8">
    <location>
        <position position="162"/>
    </location>
    <ligand>
        <name>[4Fe-4S] cluster</name>
        <dbReference type="ChEBI" id="CHEBI:49883"/>
        <label>2</label>
        <note>4Fe-4S-S-AdoMet</note>
    </ligand>
</feature>
<comment type="subcellular location">
    <subcellularLocation>
        <location evidence="8">Cytoplasm</location>
    </subcellularLocation>
</comment>
<keyword evidence="4 8" id="KW-0949">S-adenosyl-L-methionine</keyword>
<comment type="catalytic activity">
    <reaction evidence="8">
        <text>L-aspartate(89)-[ribosomal protein uS12]-hydrogen + (sulfur carrier)-SH + AH2 + 2 S-adenosyl-L-methionine = 3-methylsulfanyl-L-aspartate(89)-[ribosomal protein uS12]-hydrogen + (sulfur carrier)-H + 5'-deoxyadenosine + L-methionine + A + S-adenosyl-L-homocysteine + 2 H(+)</text>
        <dbReference type="Rhea" id="RHEA:37087"/>
        <dbReference type="Rhea" id="RHEA-COMP:10460"/>
        <dbReference type="Rhea" id="RHEA-COMP:10461"/>
        <dbReference type="Rhea" id="RHEA-COMP:14737"/>
        <dbReference type="Rhea" id="RHEA-COMP:14739"/>
        <dbReference type="ChEBI" id="CHEBI:13193"/>
        <dbReference type="ChEBI" id="CHEBI:15378"/>
        <dbReference type="ChEBI" id="CHEBI:17319"/>
        <dbReference type="ChEBI" id="CHEBI:17499"/>
        <dbReference type="ChEBI" id="CHEBI:29917"/>
        <dbReference type="ChEBI" id="CHEBI:29961"/>
        <dbReference type="ChEBI" id="CHEBI:57844"/>
        <dbReference type="ChEBI" id="CHEBI:57856"/>
        <dbReference type="ChEBI" id="CHEBI:59789"/>
        <dbReference type="ChEBI" id="CHEBI:64428"/>
        <dbReference type="ChEBI" id="CHEBI:73599"/>
        <dbReference type="EC" id="2.8.4.4"/>
    </reaction>
</comment>
<dbReference type="HAMAP" id="MF_01865">
    <property type="entry name" value="MTTase_RimO"/>
    <property type="match status" value="1"/>
</dbReference>
<dbReference type="Gene3D" id="2.40.50.140">
    <property type="entry name" value="Nucleic acid-binding proteins"/>
    <property type="match status" value="1"/>
</dbReference>
<dbReference type="CDD" id="cd01335">
    <property type="entry name" value="Radical_SAM"/>
    <property type="match status" value="1"/>
</dbReference>
<keyword evidence="12" id="KW-0689">Ribosomal protein</keyword>
<dbReference type="InterPro" id="IPR005840">
    <property type="entry name" value="Ribosomal_uS12_MeSTrfase_RimO"/>
</dbReference>
<dbReference type="InterPro" id="IPR012340">
    <property type="entry name" value="NA-bd_OB-fold"/>
</dbReference>
<dbReference type="GO" id="GO:0046872">
    <property type="term" value="F:metal ion binding"/>
    <property type="evidence" value="ECO:0007669"/>
    <property type="project" value="UniProtKB-KW"/>
</dbReference>
<evidence type="ECO:0000256" key="3">
    <source>
        <dbReference type="ARBA" id="ARBA00022679"/>
    </source>
</evidence>
<evidence type="ECO:0000256" key="7">
    <source>
        <dbReference type="ARBA" id="ARBA00023014"/>
    </source>
</evidence>
<dbReference type="NCBIfam" id="TIGR00089">
    <property type="entry name" value="MiaB/RimO family radical SAM methylthiotransferase"/>
    <property type="match status" value="1"/>
</dbReference>
<feature type="binding site" evidence="8">
    <location>
        <position position="165"/>
    </location>
    <ligand>
        <name>[4Fe-4S] cluster</name>
        <dbReference type="ChEBI" id="CHEBI:49883"/>
        <label>2</label>
        <note>4Fe-4S-S-AdoMet</note>
    </ligand>
</feature>